<dbReference type="EMBL" id="FOGC01000001">
    <property type="protein sequence ID" value="SEQ07533.1"/>
    <property type="molecule type" value="Genomic_DNA"/>
</dbReference>
<dbReference type="STRING" id="988801.SAMN05216522_101107"/>
<dbReference type="GO" id="GO:0033214">
    <property type="term" value="P:siderophore-iron import into cell"/>
    <property type="evidence" value="ECO:0007669"/>
    <property type="project" value="TreeGrafter"/>
</dbReference>
<dbReference type="SUPFAM" id="SSF81345">
    <property type="entry name" value="ABC transporter involved in vitamin B12 uptake, BtuC"/>
    <property type="match status" value="1"/>
</dbReference>
<comment type="similarity">
    <text evidence="2">Belongs to the binding-protein-dependent transport system permease family. FecCD subfamily.</text>
</comment>
<sequence>MKKRPLIIFCLLLLAVVTVMLGALCRGALPLSLQELWHILKGNGPAALRLVVVEWRLPRVLIALLCGAALGISGAIFQSILRNPLGSPDVLGLNAGAFSGVLVVMLLWPGNLFAMTLASLISAALTGAIIYLLAWRQGITPYRLILIGIGIRALLMSFNGWVMTSTALSTAMSAGLWSAGSLNGVNWQSVSMVFPAIVIALFGVAMLAKRMRLMEMGDDLACALGIRTERTRLGLLLLATVLTAVPTAVIGPVSFVALVAPQIARRLAHSPSGVLWNTALCGSLLLLAADYLAQHAFLPYQLPVGVITVSVGGIYLLSLLVREARRS</sequence>
<evidence type="ECO:0000313" key="9">
    <source>
        <dbReference type="EMBL" id="SEQ07533.1"/>
    </source>
</evidence>
<dbReference type="InterPro" id="IPR000522">
    <property type="entry name" value="ABC_transptr_permease_BtuC"/>
</dbReference>
<keyword evidence="6 8" id="KW-1133">Transmembrane helix</keyword>
<feature type="transmembrane region" description="Helical" evidence="8">
    <location>
        <begin position="235"/>
        <end position="261"/>
    </location>
</feature>
<reference evidence="10" key="1">
    <citation type="submission" date="2016-10" db="EMBL/GenBank/DDBJ databases">
        <authorList>
            <person name="Varghese N."/>
            <person name="Submissions S."/>
        </authorList>
    </citation>
    <scope>NUCLEOTIDE SEQUENCE [LARGE SCALE GENOMIC DNA]</scope>
    <source>
        <strain evidence="10">8N4</strain>
    </source>
</reference>
<dbReference type="PANTHER" id="PTHR30472">
    <property type="entry name" value="FERRIC ENTEROBACTIN TRANSPORT SYSTEM PERMEASE PROTEIN"/>
    <property type="match status" value="1"/>
</dbReference>
<evidence type="ECO:0000256" key="3">
    <source>
        <dbReference type="ARBA" id="ARBA00022448"/>
    </source>
</evidence>
<feature type="transmembrane region" description="Helical" evidence="8">
    <location>
        <begin position="114"/>
        <end position="133"/>
    </location>
</feature>
<dbReference type="OrthoDB" id="9055647at2"/>
<dbReference type="GO" id="GO:0005886">
    <property type="term" value="C:plasma membrane"/>
    <property type="evidence" value="ECO:0007669"/>
    <property type="project" value="UniProtKB-SubCell"/>
</dbReference>
<dbReference type="InterPro" id="IPR037294">
    <property type="entry name" value="ABC_BtuC-like"/>
</dbReference>
<feature type="transmembrane region" description="Helical" evidence="8">
    <location>
        <begin position="187"/>
        <end position="208"/>
    </location>
</feature>
<feature type="transmembrane region" description="Helical" evidence="8">
    <location>
        <begin position="145"/>
        <end position="167"/>
    </location>
</feature>
<feature type="transmembrane region" description="Helical" evidence="8">
    <location>
        <begin position="60"/>
        <end position="78"/>
    </location>
</feature>
<dbReference type="CDD" id="cd06550">
    <property type="entry name" value="TM_ABC_iron-siderophores_like"/>
    <property type="match status" value="1"/>
</dbReference>
<evidence type="ECO:0000256" key="1">
    <source>
        <dbReference type="ARBA" id="ARBA00004651"/>
    </source>
</evidence>
<keyword evidence="3" id="KW-0813">Transport</keyword>
<evidence type="ECO:0000256" key="6">
    <source>
        <dbReference type="ARBA" id="ARBA00022989"/>
    </source>
</evidence>
<gene>
    <name evidence="9" type="ORF">SAMN05216522_101107</name>
</gene>
<dbReference type="FunFam" id="1.10.3470.10:FF:000001">
    <property type="entry name" value="Vitamin B12 ABC transporter permease BtuC"/>
    <property type="match status" value="1"/>
</dbReference>
<dbReference type="AlphaFoldDB" id="A0A1H9D3W4"/>
<feature type="transmembrane region" description="Helical" evidence="8">
    <location>
        <begin position="90"/>
        <end position="108"/>
    </location>
</feature>
<keyword evidence="7 8" id="KW-0472">Membrane</keyword>
<keyword evidence="4" id="KW-1003">Cell membrane</keyword>
<dbReference type="Proteomes" id="UP000242515">
    <property type="component" value="Unassembled WGS sequence"/>
</dbReference>
<keyword evidence="10" id="KW-1185">Reference proteome</keyword>
<accession>A0A1H9D3W4</accession>
<proteinExistence type="inferred from homology"/>
<keyword evidence="5 8" id="KW-0812">Transmembrane</keyword>
<dbReference type="GO" id="GO:0022857">
    <property type="term" value="F:transmembrane transporter activity"/>
    <property type="evidence" value="ECO:0007669"/>
    <property type="project" value="InterPro"/>
</dbReference>
<evidence type="ECO:0000256" key="4">
    <source>
        <dbReference type="ARBA" id="ARBA00022475"/>
    </source>
</evidence>
<dbReference type="RefSeq" id="WP_092671208.1">
    <property type="nucleotide sequence ID" value="NZ_FOGC01000001.1"/>
</dbReference>
<evidence type="ECO:0000256" key="7">
    <source>
        <dbReference type="ARBA" id="ARBA00023136"/>
    </source>
</evidence>
<name>A0A1H9D3W4_9GAMM</name>
<organism evidence="9 10">
    <name type="scientific">Rosenbergiella nectarea</name>
    <dbReference type="NCBI Taxonomy" id="988801"/>
    <lineage>
        <taxon>Bacteria</taxon>
        <taxon>Pseudomonadati</taxon>
        <taxon>Pseudomonadota</taxon>
        <taxon>Gammaproteobacteria</taxon>
        <taxon>Enterobacterales</taxon>
        <taxon>Erwiniaceae</taxon>
        <taxon>Rosenbergiella</taxon>
    </lineage>
</organism>
<evidence type="ECO:0000313" key="10">
    <source>
        <dbReference type="Proteomes" id="UP000242515"/>
    </source>
</evidence>
<evidence type="ECO:0000256" key="2">
    <source>
        <dbReference type="ARBA" id="ARBA00007935"/>
    </source>
</evidence>
<evidence type="ECO:0000256" key="8">
    <source>
        <dbReference type="SAM" id="Phobius"/>
    </source>
</evidence>
<comment type="subcellular location">
    <subcellularLocation>
        <location evidence="1">Cell membrane</location>
        <topology evidence="1">Multi-pass membrane protein</topology>
    </subcellularLocation>
</comment>
<protein>
    <submittedName>
        <fullName evidence="9">Iron complex transport system permease protein</fullName>
    </submittedName>
</protein>
<dbReference type="PANTHER" id="PTHR30472:SF24">
    <property type="entry name" value="FERRIC ENTEROBACTIN TRANSPORT SYSTEM PERMEASE PROTEIN FEPG"/>
    <property type="match status" value="1"/>
</dbReference>
<feature type="transmembrane region" description="Helical" evidence="8">
    <location>
        <begin position="300"/>
        <end position="321"/>
    </location>
</feature>
<dbReference type="Pfam" id="PF01032">
    <property type="entry name" value="FecCD"/>
    <property type="match status" value="1"/>
</dbReference>
<evidence type="ECO:0000256" key="5">
    <source>
        <dbReference type="ARBA" id="ARBA00022692"/>
    </source>
</evidence>
<dbReference type="Gene3D" id="1.10.3470.10">
    <property type="entry name" value="ABC transporter involved in vitamin B12 uptake, BtuC"/>
    <property type="match status" value="1"/>
</dbReference>